<dbReference type="STRING" id="29170.A0A368FRV4"/>
<keyword evidence="2" id="KW-0812">Transmembrane</keyword>
<feature type="region of interest" description="Disordered" evidence="1">
    <location>
        <begin position="126"/>
        <end position="147"/>
    </location>
</feature>
<dbReference type="OrthoDB" id="5858476at2759"/>
<feature type="compositionally biased region" description="Low complexity" evidence="1">
    <location>
        <begin position="136"/>
        <end position="146"/>
    </location>
</feature>
<keyword evidence="2" id="KW-0472">Membrane</keyword>
<evidence type="ECO:0000256" key="2">
    <source>
        <dbReference type="SAM" id="Phobius"/>
    </source>
</evidence>
<evidence type="ECO:0000313" key="4">
    <source>
        <dbReference type="Proteomes" id="UP000252519"/>
    </source>
</evidence>
<comment type="caution">
    <text evidence="3">The sequence shown here is derived from an EMBL/GenBank/DDBJ whole genome shotgun (WGS) entry which is preliminary data.</text>
</comment>
<keyword evidence="2" id="KW-1133">Transmembrane helix</keyword>
<evidence type="ECO:0000256" key="1">
    <source>
        <dbReference type="SAM" id="MobiDB-lite"/>
    </source>
</evidence>
<dbReference type="AlphaFoldDB" id="A0A368FRV4"/>
<gene>
    <name evidence="3" type="ORF">ANCCAN_20602</name>
</gene>
<proteinExistence type="predicted"/>
<feature type="transmembrane region" description="Helical" evidence="2">
    <location>
        <begin position="191"/>
        <end position="214"/>
    </location>
</feature>
<protein>
    <submittedName>
        <fullName evidence="3">Uncharacterized protein</fullName>
    </submittedName>
</protein>
<accession>A0A368FRV4</accession>
<reference evidence="3 4" key="1">
    <citation type="submission" date="2014-10" db="EMBL/GenBank/DDBJ databases">
        <title>Draft genome of the hookworm Ancylostoma caninum.</title>
        <authorList>
            <person name="Mitreva M."/>
        </authorList>
    </citation>
    <scope>NUCLEOTIDE SEQUENCE [LARGE SCALE GENOMIC DNA]</scope>
    <source>
        <strain evidence="3 4">Baltimore</strain>
    </source>
</reference>
<dbReference type="EMBL" id="JOJR01000898">
    <property type="protein sequence ID" value="RCN33565.1"/>
    <property type="molecule type" value="Genomic_DNA"/>
</dbReference>
<dbReference type="Proteomes" id="UP000252519">
    <property type="component" value="Unassembled WGS sequence"/>
</dbReference>
<keyword evidence="4" id="KW-1185">Reference proteome</keyword>
<name>A0A368FRV4_ANCCA</name>
<evidence type="ECO:0000313" key="3">
    <source>
        <dbReference type="EMBL" id="RCN33565.1"/>
    </source>
</evidence>
<organism evidence="3 4">
    <name type="scientific">Ancylostoma caninum</name>
    <name type="common">Dog hookworm</name>
    <dbReference type="NCBI Taxonomy" id="29170"/>
    <lineage>
        <taxon>Eukaryota</taxon>
        <taxon>Metazoa</taxon>
        <taxon>Ecdysozoa</taxon>
        <taxon>Nematoda</taxon>
        <taxon>Chromadorea</taxon>
        <taxon>Rhabditida</taxon>
        <taxon>Rhabditina</taxon>
        <taxon>Rhabditomorpha</taxon>
        <taxon>Strongyloidea</taxon>
        <taxon>Ancylostomatidae</taxon>
        <taxon>Ancylostomatinae</taxon>
        <taxon>Ancylostoma</taxon>
    </lineage>
</organism>
<sequence length="247" mass="27589">MGTMLDLYSDMLIPSDYNDYDDVTIPPNLTDLLANLPDDLSPETLQKMFRHEDMNTSSILLRTFRDSVDDRKALLEGFELLKKQLKKLGRRPTRMMRELRAGDLRSGDKIDQIQVDWMAGRRRDAPIPDDRPVVATTRSTDDSSSSGRPMISGQLMIFELDEEPPEFEGRMKAKLGLDSAQSACAISRSGLFAVAGGLGAVCAALFIAVLTMFLKLSRIDGKSSDSSDYSQNADRITVFRPRQRNCS</sequence>